<dbReference type="AlphaFoldDB" id="I3ZXH1"/>
<reference evidence="2 3" key="1">
    <citation type="submission" date="2012-06" db="EMBL/GenBank/DDBJ databases">
        <title>The complete genome of Ornithobacterium rhinotracheale DSM 15997.</title>
        <authorList>
            <consortium name="US DOE Joint Genome Institute (JGI-PGF)"/>
            <person name="Lucas S."/>
            <person name="Copeland A."/>
            <person name="Lapidus A."/>
            <person name="Goodwin L."/>
            <person name="Pitluck S."/>
            <person name="Peters L."/>
            <person name="Mikhailova N."/>
            <person name="Teshima H."/>
            <person name="Kyrpides N."/>
            <person name="Mavromatis K."/>
            <person name="Pagani I."/>
            <person name="Ivanova N."/>
            <person name="Ovchinnikova G."/>
            <person name="Zeytun A."/>
            <person name="Detter J.C."/>
            <person name="Han C."/>
            <person name="Land M."/>
            <person name="Hauser L."/>
            <person name="Markowitz V."/>
            <person name="Cheng J.-F."/>
            <person name="Hugenholtz P."/>
            <person name="Woyke T."/>
            <person name="Wu D."/>
            <person name="Lang E."/>
            <person name="Kopitz M."/>
            <person name="Brambilla E."/>
            <person name="Klenk H.-P."/>
            <person name="Eisen J.A."/>
        </authorList>
    </citation>
    <scope>NUCLEOTIDE SEQUENCE [LARGE SCALE GENOMIC DNA]</scope>
    <source>
        <strain evidence="3">ATCC 51463 / DSM 15997 / CCUG 23171 / LMG 9086</strain>
    </source>
</reference>
<gene>
    <name evidence="2" type="ordered locus">Ornrh_0183</name>
</gene>
<evidence type="ECO:0000256" key="1">
    <source>
        <dbReference type="SAM" id="SignalP"/>
    </source>
</evidence>
<dbReference type="GeneID" id="97256955"/>
<evidence type="ECO:0000313" key="3">
    <source>
        <dbReference type="Proteomes" id="UP000006051"/>
    </source>
</evidence>
<organism evidence="2 3">
    <name type="scientific">Ornithobacterium rhinotracheale (strain ATCC 51463 / DSM 15997 / CCUG 23171 / CIP 104009 / LMG 9086)</name>
    <dbReference type="NCBI Taxonomy" id="867902"/>
    <lineage>
        <taxon>Bacteria</taxon>
        <taxon>Pseudomonadati</taxon>
        <taxon>Bacteroidota</taxon>
        <taxon>Flavobacteriia</taxon>
        <taxon>Flavobacteriales</taxon>
        <taxon>Weeksellaceae</taxon>
        <taxon>Ornithobacterium</taxon>
    </lineage>
</organism>
<accession>I3ZXH1</accession>
<feature type="chain" id="PRO_5003684522" evidence="1">
    <location>
        <begin position="19"/>
        <end position="198"/>
    </location>
</feature>
<dbReference type="HOGENOM" id="CLU_1376954_0_0_10"/>
<feature type="signal peptide" evidence="1">
    <location>
        <begin position="1"/>
        <end position="18"/>
    </location>
</feature>
<name>I3ZXH1_ORNRL</name>
<dbReference type="KEGG" id="orh:Ornrh_0183"/>
<dbReference type="Proteomes" id="UP000006051">
    <property type="component" value="Chromosome"/>
</dbReference>
<dbReference type="EMBL" id="CP003283">
    <property type="protein sequence ID" value="AFL96405.1"/>
    <property type="molecule type" value="Genomic_DNA"/>
</dbReference>
<dbReference type="STRING" id="867902.Ornrh_0183"/>
<protein>
    <submittedName>
        <fullName evidence="2">Uncharacterized protein</fullName>
    </submittedName>
</protein>
<dbReference type="RefSeq" id="WP_014790035.1">
    <property type="nucleotide sequence ID" value="NC_018016.1"/>
</dbReference>
<keyword evidence="1" id="KW-0732">Signal</keyword>
<evidence type="ECO:0000313" key="2">
    <source>
        <dbReference type="EMBL" id="AFL96405.1"/>
    </source>
</evidence>
<dbReference type="GeneID" id="71568462"/>
<sequence>MKKIFFSIILFSSIFALGQTNGDPFKCPKFYFSAKNLYTKSYLDLNMKIMEKDITLSSLYFDFDKVIKLIENTLNYNQIPSKEQSQIIEEIQNLKDNLSLDELKSLNKNTEKDKFPNIIAFSKSGYLSSLNINPILAKYLPEEKAKKVEEDFTINHINAKNAESFLEEQFCVYREKNIIDKKYDNHSDFMVDYFKKLN</sequence>
<keyword evidence="3" id="KW-1185">Reference proteome</keyword>
<proteinExistence type="predicted"/>